<dbReference type="EMBL" id="CP001157">
    <property type="protein sequence ID" value="ACO76824.1"/>
    <property type="molecule type" value="Genomic_DNA"/>
</dbReference>
<evidence type="ECO:0000313" key="1">
    <source>
        <dbReference type="EMBL" id="ACO76824.1"/>
    </source>
</evidence>
<proteinExistence type="predicted"/>
<keyword evidence="2" id="KW-1185">Reference proteome</keyword>
<protein>
    <submittedName>
        <fullName evidence="1">Uncharacterized protein</fullName>
    </submittedName>
</protein>
<sequence length="37" mass="4240">MAAVKEHIEQRGLDELFWVVYAAVKSSYGGEALYFNF</sequence>
<dbReference type="Proteomes" id="UP000002424">
    <property type="component" value="Chromosome"/>
</dbReference>
<dbReference type="HOGENOM" id="CLU_3339411_0_0_6"/>
<dbReference type="AlphaFoldDB" id="C1DKG1"/>
<accession>C1DKG1</accession>
<reference evidence="1 2" key="1">
    <citation type="journal article" date="2009" name="J. Bacteriol.">
        <title>Genome sequence of Azotobacter vinelandii, an obligate aerobe specialized to support diverse anaerobic metabolic processes.</title>
        <authorList>
            <person name="Setubal J.C."/>
            <person name="dos Santos P."/>
            <person name="Goldman B.S."/>
            <person name="Ertesvag H."/>
            <person name="Espin G."/>
            <person name="Rubio L.M."/>
            <person name="Valla S."/>
            <person name="Almeida N.F."/>
            <person name="Balasubramanian D."/>
            <person name="Cromes L."/>
            <person name="Curatti L."/>
            <person name="Du Z."/>
            <person name="Godsy E."/>
            <person name="Goodner B."/>
            <person name="Hellner-Burris K."/>
            <person name="Hernandez J.A."/>
            <person name="Houmiel K."/>
            <person name="Imperial J."/>
            <person name="Kennedy C."/>
            <person name="Larson T.J."/>
            <person name="Latreille P."/>
            <person name="Ligon L.S."/>
            <person name="Lu J."/>
            <person name="Maerk M."/>
            <person name="Miller N.M."/>
            <person name="Norton S."/>
            <person name="O'Carroll I.P."/>
            <person name="Paulsen I."/>
            <person name="Raulfs E.C."/>
            <person name="Roemer R."/>
            <person name="Rosser J."/>
            <person name="Segura D."/>
            <person name="Slater S."/>
            <person name="Stricklin S.L."/>
            <person name="Studholme D.J."/>
            <person name="Sun J."/>
            <person name="Viana C.J."/>
            <person name="Wallin E."/>
            <person name="Wang B."/>
            <person name="Wheeler C."/>
            <person name="Zhu H."/>
            <person name="Dean D.R."/>
            <person name="Dixon R."/>
            <person name="Wood D."/>
        </authorList>
    </citation>
    <scope>NUCLEOTIDE SEQUENCE [LARGE SCALE GENOMIC DNA]</scope>
    <source>
        <strain evidence="2">DJ / ATCC BAA-1303</strain>
    </source>
</reference>
<name>C1DKG1_AZOVD</name>
<dbReference type="EnsemblBacteria" id="ACO76824">
    <property type="protein sequence ID" value="ACO76824"/>
    <property type="gene ID" value="Avin_05710"/>
</dbReference>
<dbReference type="KEGG" id="avn:Avin_05710"/>
<evidence type="ECO:0000313" key="2">
    <source>
        <dbReference type="Proteomes" id="UP000002424"/>
    </source>
</evidence>
<organism evidence="1 2">
    <name type="scientific">Azotobacter vinelandii (strain DJ / ATCC BAA-1303)</name>
    <dbReference type="NCBI Taxonomy" id="322710"/>
    <lineage>
        <taxon>Bacteria</taxon>
        <taxon>Pseudomonadati</taxon>
        <taxon>Pseudomonadota</taxon>
        <taxon>Gammaproteobacteria</taxon>
        <taxon>Pseudomonadales</taxon>
        <taxon>Pseudomonadaceae</taxon>
        <taxon>Azotobacter</taxon>
    </lineage>
</organism>
<gene>
    <name evidence="1" type="ordered locus">Avin_05710</name>
</gene>